<keyword evidence="3" id="KW-1185">Reference proteome</keyword>
<evidence type="ECO:0000313" key="3">
    <source>
        <dbReference type="Proteomes" id="UP001058364"/>
    </source>
</evidence>
<sequence length="171" mass="20122">MINWKFPYSSKEWLKLRDIHLNKEPYCIQCFSTLNLHVDHIVEHQNNENLFLNENNLRTLCIRCHGSKSAFFKALKSQKVNNSKTVKIFFNSAFGSSLVFNSAKEIVSRFENVGQSYNFYFIEKNLEFSMVEKLENVLIAFFIKEKFITVNIDIFSSIPFLQSFLLRLNSI</sequence>
<dbReference type="Pfam" id="PF01844">
    <property type="entry name" value="HNH"/>
    <property type="match status" value="1"/>
</dbReference>
<dbReference type="GO" id="GO:0004519">
    <property type="term" value="F:endonuclease activity"/>
    <property type="evidence" value="ECO:0007669"/>
    <property type="project" value="UniProtKB-KW"/>
</dbReference>
<evidence type="ECO:0000259" key="1">
    <source>
        <dbReference type="Pfam" id="PF01844"/>
    </source>
</evidence>
<gene>
    <name evidence="2" type="ORF">NX772_02915</name>
</gene>
<dbReference type="RefSeq" id="WP_084477557.1">
    <property type="nucleotide sequence ID" value="NZ_CP103423.1"/>
</dbReference>
<reference evidence="2" key="1">
    <citation type="submission" date="2022-08" db="EMBL/GenBank/DDBJ databases">
        <title>Complete genome sequence of Mycoplasma molare type strain H 542.</title>
        <authorList>
            <person name="Spergser J."/>
        </authorList>
    </citation>
    <scope>NUCLEOTIDE SEQUENCE</scope>
    <source>
        <strain evidence="2">H 542</strain>
    </source>
</reference>
<keyword evidence="2" id="KW-0255">Endonuclease</keyword>
<name>A0ABY5TTP0_9BACT</name>
<proteinExistence type="predicted"/>
<accession>A0ABY5TTP0</accession>
<feature type="domain" description="HNH" evidence="1">
    <location>
        <begin position="27"/>
        <end position="70"/>
    </location>
</feature>
<protein>
    <submittedName>
        <fullName evidence="2">HNH endonuclease</fullName>
    </submittedName>
</protein>
<evidence type="ECO:0000313" key="2">
    <source>
        <dbReference type="EMBL" id="UWD34032.1"/>
    </source>
</evidence>
<dbReference type="EMBL" id="CP103423">
    <property type="protein sequence ID" value="UWD34032.1"/>
    <property type="molecule type" value="Genomic_DNA"/>
</dbReference>
<dbReference type="Proteomes" id="UP001058364">
    <property type="component" value="Chromosome"/>
</dbReference>
<organism evidence="2 3">
    <name type="scientific">Mesomycoplasma molare</name>
    <dbReference type="NCBI Taxonomy" id="171288"/>
    <lineage>
        <taxon>Bacteria</taxon>
        <taxon>Bacillati</taxon>
        <taxon>Mycoplasmatota</taxon>
        <taxon>Mycoplasmoidales</taxon>
        <taxon>Metamycoplasmataceae</taxon>
        <taxon>Mesomycoplasma</taxon>
    </lineage>
</organism>
<keyword evidence="2" id="KW-0378">Hydrolase</keyword>
<dbReference type="InterPro" id="IPR002711">
    <property type="entry name" value="HNH"/>
</dbReference>
<keyword evidence="2" id="KW-0540">Nuclease</keyword>
<dbReference type="Gene3D" id="1.10.30.50">
    <property type="match status" value="1"/>
</dbReference>